<comment type="caution">
    <text evidence="7">The sequence shown here is derived from an EMBL/GenBank/DDBJ whole genome shotgun (WGS) entry which is preliminary data.</text>
</comment>
<evidence type="ECO:0000313" key="8">
    <source>
        <dbReference type="Proteomes" id="UP001489004"/>
    </source>
</evidence>
<evidence type="ECO:0000256" key="5">
    <source>
        <dbReference type="SAM" id="MobiDB-lite"/>
    </source>
</evidence>
<evidence type="ECO:0000256" key="1">
    <source>
        <dbReference type="ARBA" id="ARBA00004727"/>
    </source>
</evidence>
<dbReference type="GO" id="GO:0016757">
    <property type="term" value="F:glycosyltransferase activity"/>
    <property type="evidence" value="ECO:0007669"/>
    <property type="project" value="UniProtKB-KW"/>
</dbReference>
<evidence type="ECO:0000256" key="3">
    <source>
        <dbReference type="ARBA" id="ARBA00022679"/>
    </source>
</evidence>
<keyword evidence="2" id="KW-0328">Glycosyltransferase</keyword>
<evidence type="ECO:0000256" key="2">
    <source>
        <dbReference type="ARBA" id="ARBA00022676"/>
    </source>
</evidence>
<keyword evidence="3" id="KW-0808">Transferase</keyword>
<dbReference type="CDD" id="cd03791">
    <property type="entry name" value="GT5_Glycogen_synthase_DULL1-like"/>
    <property type="match status" value="1"/>
</dbReference>
<feature type="region of interest" description="Disordered" evidence="5">
    <location>
        <begin position="86"/>
        <end position="112"/>
    </location>
</feature>
<gene>
    <name evidence="7" type="ORF">WJX72_007694</name>
</gene>
<dbReference type="PANTHER" id="PTHR45825:SF3">
    <property type="entry name" value="GRANULE-BOUND STARCH SYNTHASE 1, CHLOROPLASTIC_AMYLOPLASTIC"/>
    <property type="match status" value="1"/>
</dbReference>
<proteinExistence type="predicted"/>
<dbReference type="PANTHER" id="PTHR45825">
    <property type="entry name" value="GRANULE-BOUND STARCH SYNTHASE 1, CHLOROPLASTIC/AMYLOPLASTIC"/>
    <property type="match status" value="1"/>
</dbReference>
<organism evidence="7 8">
    <name type="scientific">[Myrmecia] bisecta</name>
    <dbReference type="NCBI Taxonomy" id="41462"/>
    <lineage>
        <taxon>Eukaryota</taxon>
        <taxon>Viridiplantae</taxon>
        <taxon>Chlorophyta</taxon>
        <taxon>core chlorophytes</taxon>
        <taxon>Trebouxiophyceae</taxon>
        <taxon>Trebouxiales</taxon>
        <taxon>Trebouxiaceae</taxon>
        <taxon>Myrmecia</taxon>
    </lineage>
</organism>
<dbReference type="GO" id="GO:0019252">
    <property type="term" value="P:starch biosynthetic process"/>
    <property type="evidence" value="ECO:0007669"/>
    <property type="project" value="UniProtKB-KW"/>
</dbReference>
<keyword evidence="4" id="KW-0750">Starch biosynthesis</keyword>
<name>A0AAW1QRJ4_9CHLO</name>
<comment type="pathway">
    <text evidence="1">Glycan biosynthesis; starch biosynthesis.</text>
</comment>
<dbReference type="Pfam" id="PF13692">
    <property type="entry name" value="Glyco_trans_1_4"/>
    <property type="match status" value="1"/>
</dbReference>
<feature type="domain" description="Starch synthase catalytic" evidence="6">
    <location>
        <begin position="10"/>
        <end position="54"/>
    </location>
</feature>
<reference evidence="7 8" key="1">
    <citation type="journal article" date="2024" name="Nat. Commun.">
        <title>Phylogenomics reveals the evolutionary origins of lichenization in chlorophyte algae.</title>
        <authorList>
            <person name="Puginier C."/>
            <person name="Libourel C."/>
            <person name="Otte J."/>
            <person name="Skaloud P."/>
            <person name="Haon M."/>
            <person name="Grisel S."/>
            <person name="Petersen M."/>
            <person name="Berrin J.G."/>
            <person name="Delaux P.M."/>
            <person name="Dal Grande F."/>
            <person name="Keller J."/>
        </authorList>
    </citation>
    <scope>NUCLEOTIDE SEQUENCE [LARGE SCALE GENOMIC DNA]</scope>
    <source>
        <strain evidence="7 8">SAG 2043</strain>
    </source>
</reference>
<accession>A0AAW1QRJ4</accession>
<dbReference type="Proteomes" id="UP001489004">
    <property type="component" value="Unassembled WGS sequence"/>
</dbReference>
<dbReference type="InterPro" id="IPR013534">
    <property type="entry name" value="Starch_synth_cat_dom"/>
</dbReference>
<sequence>MSDASSQKLKLVFVSTEVTPWSKVGGLGDVIGALPVAMAARGHSVMTVAPSPLTHRASREAHGSLGSGQWPALGSAEALSSPRSSLQEALAAGGMQDAGGDGAPGSHSQPSGAANSLMSPFVRYFWVRQDGVDRVFVDHPCYADTTDIYGTGNVNTYVESGEFPDLDLRYSILCQAALAAPHLLWPRKQAHAFAAQLSAGLQGSRVAFCIHNLAYQGTYPLEAFKRLCLPQRALPALLWPPVPGVGLEQQEALRGAGGMVYAGEACEVAPHEPPSLNWMHAALSESDAVFTVSPNYAQEIRLDPDMACQMQDLLQRKGVRGIMNGIDTTEWDPATDPHLPEVARYTPATAVLGKAAAKAVLQAKFGLLQALDVPLIGLIGRLTEQKGVDVVLSAVPALLGPARRAALAATYGAGPNPALSTAPEMQMVMLGTGEAWMEAALEGLQASFPGSAVGLTYFDEAAAHLIMAASDFILVPSRFEPCGLVAECAVRYGAVPIVAPVGGLKDLVTPEVGYLTERIGDKRDPNQHRIAVASLYSTVMQAVKEYGTPRFQQLQQNCMALDVSWDKPAAEWEQALLQMMQQQ</sequence>
<dbReference type="Pfam" id="PF08323">
    <property type="entry name" value="Glyco_transf_5"/>
    <property type="match status" value="2"/>
</dbReference>
<evidence type="ECO:0000256" key="4">
    <source>
        <dbReference type="ARBA" id="ARBA00022922"/>
    </source>
</evidence>
<dbReference type="Gene3D" id="3.40.50.2000">
    <property type="entry name" value="Glycogen Phosphorylase B"/>
    <property type="match status" value="2"/>
</dbReference>
<protein>
    <recommendedName>
        <fullName evidence="6">Starch synthase catalytic domain-containing protein</fullName>
    </recommendedName>
</protein>
<dbReference type="SUPFAM" id="SSF53756">
    <property type="entry name" value="UDP-Glycosyltransferase/glycogen phosphorylase"/>
    <property type="match status" value="1"/>
</dbReference>
<evidence type="ECO:0000313" key="7">
    <source>
        <dbReference type="EMBL" id="KAK9824094.1"/>
    </source>
</evidence>
<dbReference type="AlphaFoldDB" id="A0AAW1QRJ4"/>
<keyword evidence="8" id="KW-1185">Reference proteome</keyword>
<feature type="domain" description="Starch synthase catalytic" evidence="6">
    <location>
        <begin position="122"/>
        <end position="315"/>
    </location>
</feature>
<evidence type="ECO:0000259" key="6">
    <source>
        <dbReference type="Pfam" id="PF08323"/>
    </source>
</evidence>
<dbReference type="EMBL" id="JALJOR010000002">
    <property type="protein sequence ID" value="KAK9824094.1"/>
    <property type="molecule type" value="Genomic_DNA"/>
</dbReference>